<proteinExistence type="predicted"/>
<dbReference type="EMBL" id="BN001308">
    <property type="protein sequence ID" value="CBF88274.1"/>
    <property type="molecule type" value="Genomic_DNA"/>
</dbReference>
<dbReference type="RefSeq" id="XP_658646.1">
    <property type="nucleotide sequence ID" value="XM_653554.1"/>
</dbReference>
<dbReference type="GeneID" id="2876810"/>
<accession>Q5BEI8</accession>
<keyword evidence="2" id="KW-1185">Reference proteome</keyword>
<evidence type="ECO:0000313" key="2">
    <source>
        <dbReference type="Proteomes" id="UP000000560"/>
    </source>
</evidence>
<dbReference type="HOGENOM" id="CLU_1532094_0_0_1"/>
<reference evidence="2" key="2">
    <citation type="journal article" date="2009" name="Fungal Genet. Biol.">
        <title>The 2008 update of the Aspergillus nidulans genome annotation: a community effort.</title>
        <authorList>
            <person name="Wortman J.R."/>
            <person name="Gilsenan J.M."/>
            <person name="Joardar V."/>
            <person name="Deegan J."/>
            <person name="Clutterbuck J."/>
            <person name="Andersen M.R."/>
            <person name="Archer D."/>
            <person name="Bencina M."/>
            <person name="Braus G."/>
            <person name="Coutinho P."/>
            <person name="von Dohren H."/>
            <person name="Doonan J."/>
            <person name="Driessen A.J."/>
            <person name="Durek P."/>
            <person name="Espeso E."/>
            <person name="Fekete E."/>
            <person name="Flipphi M."/>
            <person name="Estrada C.G."/>
            <person name="Geysens S."/>
            <person name="Goldman G."/>
            <person name="de Groot P.W."/>
            <person name="Hansen K."/>
            <person name="Harris S.D."/>
            <person name="Heinekamp T."/>
            <person name="Helmstaedt K."/>
            <person name="Henrissat B."/>
            <person name="Hofmann G."/>
            <person name="Homan T."/>
            <person name="Horio T."/>
            <person name="Horiuchi H."/>
            <person name="James S."/>
            <person name="Jones M."/>
            <person name="Karaffa L."/>
            <person name="Karanyi Z."/>
            <person name="Kato M."/>
            <person name="Keller N."/>
            <person name="Kelly D.E."/>
            <person name="Kiel J.A."/>
            <person name="Kim J.M."/>
            <person name="van der Klei I.J."/>
            <person name="Klis F.M."/>
            <person name="Kovalchuk A."/>
            <person name="Krasevec N."/>
            <person name="Kubicek C.P."/>
            <person name="Liu B."/>
            <person name="Maccabe A."/>
            <person name="Meyer V."/>
            <person name="Mirabito P."/>
            <person name="Miskei M."/>
            <person name="Mos M."/>
            <person name="Mullins J."/>
            <person name="Nelson D.R."/>
            <person name="Nielsen J."/>
            <person name="Oakley B.R."/>
            <person name="Osmani S.A."/>
            <person name="Pakula T."/>
            <person name="Paszewski A."/>
            <person name="Paulsen I."/>
            <person name="Pilsyk S."/>
            <person name="Pocsi I."/>
            <person name="Punt P.J."/>
            <person name="Ram A.F."/>
            <person name="Ren Q."/>
            <person name="Robellet X."/>
            <person name="Robson G."/>
            <person name="Seiboth B."/>
            <person name="van Solingen P."/>
            <person name="Specht T."/>
            <person name="Sun J."/>
            <person name="Taheri-Talesh N."/>
            <person name="Takeshita N."/>
            <person name="Ussery D."/>
            <person name="vanKuyk P.A."/>
            <person name="Visser H."/>
            <person name="van de Vondervoort P.J."/>
            <person name="de Vries R.P."/>
            <person name="Walton J."/>
            <person name="Xiang X."/>
            <person name="Xiong Y."/>
            <person name="Zeng A.P."/>
            <person name="Brandt B.W."/>
            <person name="Cornell M.J."/>
            <person name="van den Hondel C.A."/>
            <person name="Visser J."/>
            <person name="Oliver S.G."/>
            <person name="Turner G."/>
        </authorList>
    </citation>
    <scope>GENOME REANNOTATION</scope>
    <source>
        <strain evidence="2">FGSC A4 / ATCC 38163 / CBS 112.46 / NRRL 194 / M139</strain>
    </source>
</reference>
<protein>
    <submittedName>
        <fullName evidence="1">Uncharacterized protein</fullName>
    </submittedName>
</protein>
<name>Q5BEI8_EMENI</name>
<dbReference type="AlphaFoldDB" id="Q5BEI8"/>
<dbReference type="Proteomes" id="UP000000560">
    <property type="component" value="Chromosome VIII"/>
</dbReference>
<dbReference type="OMA" id="EYIIRHI"/>
<sequence length="195" mass="22540">MEETYLDLPIFHALFDSIKNDPEPQRSVSMKGLGTALLAGYFPIINGWIITQSRIQAAGSVVLRVQHYLRMGRDGQRPARIADHLLACVVHDTQDWSNAMEELDGLSAERWNVENGYCWVVVFHGLDVYFFCYRQNRPFGERYAGCGTRFFENGEEFIQNKYHLQRDTALIHEIMAFMASRTYILYAKNSFNTEP</sequence>
<dbReference type="VEuPathDB" id="FungiDB:AN1042"/>
<dbReference type="KEGG" id="ani:ANIA_01042"/>
<evidence type="ECO:0000313" key="1">
    <source>
        <dbReference type="EMBL" id="CBF88274.1"/>
    </source>
</evidence>
<organism evidence="1 2">
    <name type="scientific">Emericella nidulans (strain FGSC A4 / ATCC 38163 / CBS 112.46 / NRRL 194 / M139)</name>
    <name type="common">Aspergillus nidulans</name>
    <dbReference type="NCBI Taxonomy" id="227321"/>
    <lineage>
        <taxon>Eukaryota</taxon>
        <taxon>Fungi</taxon>
        <taxon>Dikarya</taxon>
        <taxon>Ascomycota</taxon>
        <taxon>Pezizomycotina</taxon>
        <taxon>Eurotiomycetes</taxon>
        <taxon>Eurotiomycetidae</taxon>
        <taxon>Eurotiales</taxon>
        <taxon>Aspergillaceae</taxon>
        <taxon>Aspergillus</taxon>
        <taxon>Aspergillus subgen. Nidulantes</taxon>
    </lineage>
</organism>
<dbReference type="InParanoid" id="Q5BEI8"/>
<accession>C8VTW8</accession>
<gene>
    <name evidence="1" type="ORF">ANIA_01042</name>
</gene>
<reference evidence="2" key="1">
    <citation type="journal article" date="2005" name="Nature">
        <title>Sequencing of Aspergillus nidulans and comparative analysis with A. fumigatus and A. oryzae.</title>
        <authorList>
            <person name="Galagan J.E."/>
            <person name="Calvo S.E."/>
            <person name="Cuomo C."/>
            <person name="Ma L.J."/>
            <person name="Wortman J.R."/>
            <person name="Batzoglou S."/>
            <person name="Lee S.I."/>
            <person name="Basturkmen M."/>
            <person name="Spevak C.C."/>
            <person name="Clutterbuck J."/>
            <person name="Kapitonov V."/>
            <person name="Jurka J."/>
            <person name="Scazzocchio C."/>
            <person name="Farman M."/>
            <person name="Butler J."/>
            <person name="Purcell S."/>
            <person name="Harris S."/>
            <person name="Braus G.H."/>
            <person name="Draht O."/>
            <person name="Busch S."/>
            <person name="D'Enfert C."/>
            <person name="Bouchier C."/>
            <person name="Goldman G.H."/>
            <person name="Bell-Pedersen D."/>
            <person name="Griffiths-Jones S."/>
            <person name="Doonan J.H."/>
            <person name="Yu J."/>
            <person name="Vienken K."/>
            <person name="Pain A."/>
            <person name="Freitag M."/>
            <person name="Selker E.U."/>
            <person name="Archer D.B."/>
            <person name="Penalva M.A."/>
            <person name="Oakley B.R."/>
            <person name="Momany M."/>
            <person name="Tanaka T."/>
            <person name="Kumagai T."/>
            <person name="Asai K."/>
            <person name="Machida M."/>
            <person name="Nierman W.C."/>
            <person name="Denning D.W."/>
            <person name="Caddick M."/>
            <person name="Hynes M."/>
            <person name="Paoletti M."/>
            <person name="Fischer R."/>
            <person name="Miller B."/>
            <person name="Dyer P."/>
            <person name="Sachs M.S."/>
            <person name="Osmani S.A."/>
            <person name="Birren B.W."/>
        </authorList>
    </citation>
    <scope>NUCLEOTIDE SEQUENCE [LARGE SCALE GENOMIC DNA]</scope>
    <source>
        <strain evidence="2">FGSC A4 / ATCC 38163 / CBS 112.46 / NRRL 194 / M139</strain>
    </source>
</reference>